<dbReference type="InterPro" id="IPR010982">
    <property type="entry name" value="Lambda_DNA-bd_dom_sf"/>
</dbReference>
<dbReference type="HOGENOM" id="CLU_066192_17_0_7"/>
<dbReference type="PROSITE" id="PS50943">
    <property type="entry name" value="HTH_CROC1"/>
    <property type="match status" value="1"/>
</dbReference>
<dbReference type="STRING" id="378806.STAUR_1974"/>
<proteinExistence type="predicted"/>
<protein>
    <submittedName>
        <fullName evidence="3">DNA-binding protein, Lambda repressor-like protein</fullName>
    </submittedName>
</protein>
<evidence type="ECO:0000313" key="4">
    <source>
        <dbReference type="Proteomes" id="UP000001351"/>
    </source>
</evidence>
<dbReference type="eggNOG" id="COG1396">
    <property type="taxonomic scope" value="Bacteria"/>
</dbReference>
<dbReference type="Gene3D" id="1.10.260.40">
    <property type="entry name" value="lambda repressor-like DNA-binding domains"/>
    <property type="match status" value="1"/>
</dbReference>
<sequence length="210" mass="23353">MPRMGVACLRGGWETRHRVRVSPSLTVAIYRWLLGLQPGRQDHARRFRMPRAPAPPPTAARSRRPTERNRNPSPLPRHIEIRQRQLPATLSAALKQARKRAGMTQAEVAESIGNAPEVYGRMERGGILPSVPTLLRLCLILGSGPHELMGFTEVELGQSAPRANTVPPGLNDTPEKRRLLRRLARLDSPRIKALARLVALLLPGARNAKR</sequence>
<evidence type="ECO:0000256" key="1">
    <source>
        <dbReference type="SAM" id="MobiDB-lite"/>
    </source>
</evidence>
<gene>
    <name evidence="3" type="ordered locus">STAUR_1974</name>
</gene>
<name>E3FWR5_STIAD</name>
<dbReference type="Pfam" id="PF01381">
    <property type="entry name" value="HTH_3"/>
    <property type="match status" value="1"/>
</dbReference>
<evidence type="ECO:0000313" key="3">
    <source>
        <dbReference type="EMBL" id="ADO69778.1"/>
    </source>
</evidence>
<dbReference type="CDD" id="cd00093">
    <property type="entry name" value="HTH_XRE"/>
    <property type="match status" value="1"/>
</dbReference>
<reference evidence="3 4" key="1">
    <citation type="journal article" date="2011" name="Mol. Biol. Evol.">
        <title>Comparative genomic analysis of fruiting body formation in Myxococcales.</title>
        <authorList>
            <person name="Huntley S."/>
            <person name="Hamann N."/>
            <person name="Wegener-Feldbrugge S."/>
            <person name="Treuner-Lange A."/>
            <person name="Kube M."/>
            <person name="Reinhardt R."/>
            <person name="Klages S."/>
            <person name="Muller R."/>
            <person name="Ronning C.M."/>
            <person name="Nierman W.C."/>
            <person name="Sogaard-Andersen L."/>
        </authorList>
    </citation>
    <scope>NUCLEOTIDE SEQUENCE [LARGE SCALE GENOMIC DNA]</scope>
    <source>
        <strain evidence="3 4">DW4/3-1</strain>
    </source>
</reference>
<dbReference type="Proteomes" id="UP000001351">
    <property type="component" value="Chromosome"/>
</dbReference>
<dbReference type="KEGG" id="sur:STAUR_1974"/>
<dbReference type="InterPro" id="IPR001387">
    <property type="entry name" value="Cro/C1-type_HTH"/>
</dbReference>
<accession>E3FWR5</accession>
<feature type="domain" description="HTH cro/C1-type" evidence="2">
    <location>
        <begin position="94"/>
        <end position="148"/>
    </location>
</feature>
<dbReference type="GO" id="GO:0003677">
    <property type="term" value="F:DNA binding"/>
    <property type="evidence" value="ECO:0007669"/>
    <property type="project" value="UniProtKB-KW"/>
</dbReference>
<dbReference type="AlphaFoldDB" id="E3FWR5"/>
<dbReference type="EMBL" id="CP002271">
    <property type="protein sequence ID" value="ADO69778.1"/>
    <property type="molecule type" value="Genomic_DNA"/>
</dbReference>
<evidence type="ECO:0000259" key="2">
    <source>
        <dbReference type="PROSITE" id="PS50943"/>
    </source>
</evidence>
<keyword evidence="4" id="KW-1185">Reference proteome</keyword>
<dbReference type="SMART" id="SM00530">
    <property type="entry name" value="HTH_XRE"/>
    <property type="match status" value="1"/>
</dbReference>
<organism evidence="3 4">
    <name type="scientific">Stigmatella aurantiaca (strain DW4/3-1)</name>
    <dbReference type="NCBI Taxonomy" id="378806"/>
    <lineage>
        <taxon>Bacteria</taxon>
        <taxon>Pseudomonadati</taxon>
        <taxon>Myxococcota</taxon>
        <taxon>Myxococcia</taxon>
        <taxon>Myxococcales</taxon>
        <taxon>Cystobacterineae</taxon>
        <taxon>Archangiaceae</taxon>
        <taxon>Stigmatella</taxon>
    </lineage>
</organism>
<feature type="region of interest" description="Disordered" evidence="1">
    <location>
        <begin position="46"/>
        <end position="78"/>
    </location>
</feature>
<dbReference type="SUPFAM" id="SSF47413">
    <property type="entry name" value="lambda repressor-like DNA-binding domains"/>
    <property type="match status" value="1"/>
</dbReference>